<dbReference type="Proteomes" id="UP000814176">
    <property type="component" value="Unassembled WGS sequence"/>
</dbReference>
<accession>A0ABQ8KBM3</accession>
<evidence type="ECO:0000256" key="2">
    <source>
        <dbReference type="SAM" id="Phobius"/>
    </source>
</evidence>
<feature type="compositionally biased region" description="Low complexity" evidence="1">
    <location>
        <begin position="557"/>
        <end position="573"/>
    </location>
</feature>
<feature type="region of interest" description="Disordered" evidence="1">
    <location>
        <begin position="532"/>
        <end position="799"/>
    </location>
</feature>
<feature type="compositionally biased region" description="Polar residues" evidence="1">
    <location>
        <begin position="147"/>
        <end position="157"/>
    </location>
</feature>
<evidence type="ECO:0000313" key="5">
    <source>
        <dbReference type="Proteomes" id="UP000814176"/>
    </source>
</evidence>
<keyword evidence="5" id="KW-1185">Reference proteome</keyword>
<dbReference type="RefSeq" id="XP_047777437.1">
    <property type="nucleotide sequence ID" value="XM_047929008.1"/>
</dbReference>
<feature type="compositionally biased region" description="Basic and acidic residues" evidence="1">
    <location>
        <begin position="260"/>
        <end position="270"/>
    </location>
</feature>
<organism evidence="4 5">
    <name type="scientific">Rhodofomes roseus</name>
    <dbReference type="NCBI Taxonomy" id="34475"/>
    <lineage>
        <taxon>Eukaryota</taxon>
        <taxon>Fungi</taxon>
        <taxon>Dikarya</taxon>
        <taxon>Basidiomycota</taxon>
        <taxon>Agaricomycotina</taxon>
        <taxon>Agaricomycetes</taxon>
        <taxon>Polyporales</taxon>
        <taxon>Rhodofomes</taxon>
    </lineage>
</organism>
<name>A0ABQ8KBM3_9APHY</name>
<feature type="region of interest" description="Disordered" evidence="1">
    <location>
        <begin position="131"/>
        <end position="160"/>
    </location>
</feature>
<dbReference type="EMBL" id="JADCUA010000014">
    <property type="protein sequence ID" value="KAH9834951.1"/>
    <property type="molecule type" value="Genomic_DNA"/>
</dbReference>
<feature type="chain" id="PRO_5046066549" description="Proteophosphoglycan ppg4" evidence="3">
    <location>
        <begin position="37"/>
        <end position="799"/>
    </location>
</feature>
<sequence length="799" mass="82756">MSTSSPSRLSGCCERCRSAKYTLLALSLVWATPASAAPAVAQELVGRDGSDSMADAGPAAVAVWIPIVGVGLFIFASAVAYRMRKRSVTPTRTTSATSQASSRQSLLSRMRAWSSRPVTVPGMQARELTAEQLAGTTGRSNRRRRPNSTASTRSTRSLPLYMKEPGEQEVVVFRGREDLTTGSANALLSPVQEGATPDTRRDSMSSLAEPDTPLLDNAIPLTRARTEDSPLPSSIPMRTVNVRPSMDTVGGISEESAGSEDQHDHERERGPAPPYRESISVDQDSGIAIDDSTDAGHGESAPAVSADTSADADRSSAQRGSGGTLRRPHLFGRGESSSGTASALSVPRLLSLFNPGRQNTGGEGGVEGLPRSSDPVPAPVPPTPPSPTTPRRRPRGATVATPPGSPRPGSAGSPYRTHRPSHSGSTSGLSAVFRTRSNTSGTALGTALTSPSTLSVHSISAPLTHTVIRTELTYPRTGPTPDQMKLLASVESFKRFGMPYGPDAIAFAASTSRVDLLPPPPVFEEVVGHSDTAENEAGTSAARSSGEDAVQEVQEDSPGSSPSSSPDPSLQIPPSEPATVGGAHEDDAASPPEAADSPSEDGPSQEPATEEASAKAPPTLSPYLPAQVTPAQPKEPMTADAVKKILRPLAPPSSFKSASVPAPLATPGSASSYMTFATAQEGESVPPTPAPDAEGLTVTVTGDEDAEGQGESELPSQYSSATPKNELRPLPDDGANTTIQNDEDTKPQEAETTTEEAVAVSSSDKAIPRKSLDTTSIMLPPPQADAPPVVAAQSEAVAA</sequence>
<keyword evidence="2" id="KW-0812">Transmembrane</keyword>
<feature type="compositionally biased region" description="Polar residues" evidence="1">
    <location>
        <begin position="668"/>
        <end position="678"/>
    </location>
</feature>
<feature type="compositionally biased region" description="Polar residues" evidence="1">
    <location>
        <begin position="714"/>
        <end position="723"/>
    </location>
</feature>
<evidence type="ECO:0000313" key="4">
    <source>
        <dbReference type="EMBL" id="KAH9834951.1"/>
    </source>
</evidence>
<protein>
    <recommendedName>
        <fullName evidence="6">Proteophosphoglycan ppg4</fullName>
    </recommendedName>
</protein>
<feature type="compositionally biased region" description="Pro residues" evidence="1">
    <location>
        <begin position="376"/>
        <end position="388"/>
    </location>
</feature>
<gene>
    <name evidence="4" type="ORF">C8Q71DRAFT_908777</name>
</gene>
<evidence type="ECO:0008006" key="6">
    <source>
        <dbReference type="Google" id="ProtNLM"/>
    </source>
</evidence>
<feature type="region of interest" description="Disordered" evidence="1">
    <location>
        <begin position="183"/>
        <end position="429"/>
    </location>
</feature>
<feature type="compositionally biased region" description="Low complexity" evidence="1">
    <location>
        <begin position="396"/>
        <end position="414"/>
    </location>
</feature>
<reference evidence="4 5" key="1">
    <citation type="journal article" date="2021" name="Environ. Microbiol.">
        <title>Gene family expansions and transcriptome signatures uncover fungal adaptations to wood decay.</title>
        <authorList>
            <person name="Hage H."/>
            <person name="Miyauchi S."/>
            <person name="Viragh M."/>
            <person name="Drula E."/>
            <person name="Min B."/>
            <person name="Chaduli D."/>
            <person name="Navarro D."/>
            <person name="Favel A."/>
            <person name="Norest M."/>
            <person name="Lesage-Meessen L."/>
            <person name="Balint B."/>
            <person name="Merenyi Z."/>
            <person name="de Eugenio L."/>
            <person name="Morin E."/>
            <person name="Martinez A.T."/>
            <person name="Baldrian P."/>
            <person name="Stursova M."/>
            <person name="Martinez M.J."/>
            <person name="Novotny C."/>
            <person name="Magnuson J.K."/>
            <person name="Spatafora J.W."/>
            <person name="Maurice S."/>
            <person name="Pangilinan J."/>
            <person name="Andreopoulos W."/>
            <person name="LaButti K."/>
            <person name="Hundley H."/>
            <person name="Na H."/>
            <person name="Kuo A."/>
            <person name="Barry K."/>
            <person name="Lipzen A."/>
            <person name="Henrissat B."/>
            <person name="Riley R."/>
            <person name="Ahrendt S."/>
            <person name="Nagy L.G."/>
            <person name="Grigoriev I.V."/>
            <person name="Martin F."/>
            <person name="Rosso M.N."/>
        </authorList>
    </citation>
    <scope>NUCLEOTIDE SEQUENCE [LARGE SCALE GENOMIC DNA]</scope>
    <source>
        <strain evidence="4 5">CIRM-BRFM 1785</strain>
    </source>
</reference>
<feature type="compositionally biased region" description="Low complexity" evidence="1">
    <location>
        <begin position="589"/>
        <end position="601"/>
    </location>
</feature>
<dbReference type="GeneID" id="72009740"/>
<feature type="compositionally biased region" description="Low complexity" evidence="1">
    <location>
        <begin position="300"/>
        <end position="309"/>
    </location>
</feature>
<keyword evidence="3" id="KW-0732">Signal</keyword>
<keyword evidence="2" id="KW-0472">Membrane</keyword>
<comment type="caution">
    <text evidence="4">The sequence shown here is derived from an EMBL/GenBank/DDBJ whole genome shotgun (WGS) entry which is preliminary data.</text>
</comment>
<feature type="compositionally biased region" description="Low complexity" evidence="1">
    <location>
        <begin position="88"/>
        <end position="111"/>
    </location>
</feature>
<evidence type="ECO:0000256" key="3">
    <source>
        <dbReference type="SAM" id="SignalP"/>
    </source>
</evidence>
<feature type="region of interest" description="Disordered" evidence="1">
    <location>
        <begin position="87"/>
        <end position="111"/>
    </location>
</feature>
<evidence type="ECO:0000256" key="1">
    <source>
        <dbReference type="SAM" id="MobiDB-lite"/>
    </source>
</evidence>
<feature type="signal peptide" evidence="3">
    <location>
        <begin position="1"/>
        <end position="36"/>
    </location>
</feature>
<feature type="transmembrane region" description="Helical" evidence="2">
    <location>
        <begin position="60"/>
        <end position="81"/>
    </location>
</feature>
<proteinExistence type="predicted"/>
<keyword evidence="2" id="KW-1133">Transmembrane helix</keyword>